<feature type="transmembrane region" description="Helical" evidence="1">
    <location>
        <begin position="29"/>
        <end position="50"/>
    </location>
</feature>
<feature type="transmembrane region" description="Helical" evidence="1">
    <location>
        <begin position="96"/>
        <end position="116"/>
    </location>
</feature>
<evidence type="ECO:0000256" key="1">
    <source>
        <dbReference type="SAM" id="Phobius"/>
    </source>
</evidence>
<reference evidence="2 3" key="1">
    <citation type="submission" date="2021-04" db="EMBL/GenBank/DDBJ databases">
        <title>Draft Genome of Aeromonas popoffii ID682, isolated from a natural water source in Idaho.</title>
        <authorList>
            <person name="Testerman T."/>
            <person name="Graf J."/>
        </authorList>
    </citation>
    <scope>NUCLEOTIDE SEQUENCE [LARGE SCALE GENOMIC DNA]</scope>
    <source>
        <strain evidence="2 3">ID682</strain>
    </source>
</reference>
<name>A0ABS5GKY4_9GAMM</name>
<keyword evidence="3" id="KW-1185">Reference proteome</keyword>
<proteinExistence type="predicted"/>
<dbReference type="EMBL" id="JAGRZL010000006">
    <property type="protein sequence ID" value="MBR7627716.1"/>
    <property type="molecule type" value="Genomic_DNA"/>
</dbReference>
<dbReference type="InterPro" id="IPR021257">
    <property type="entry name" value="DUF2809"/>
</dbReference>
<feature type="transmembrane region" description="Helical" evidence="1">
    <location>
        <begin position="57"/>
        <end position="76"/>
    </location>
</feature>
<gene>
    <name evidence="2" type="ORF">KAT72_01370</name>
</gene>
<keyword evidence="1" id="KW-0472">Membrane</keyword>
<organism evidence="2 3">
    <name type="scientific">Aeromonas popoffii</name>
    <dbReference type="NCBI Taxonomy" id="70856"/>
    <lineage>
        <taxon>Bacteria</taxon>
        <taxon>Pseudomonadati</taxon>
        <taxon>Pseudomonadota</taxon>
        <taxon>Gammaproteobacteria</taxon>
        <taxon>Aeromonadales</taxon>
        <taxon>Aeromonadaceae</taxon>
        <taxon>Aeromonas</taxon>
    </lineage>
</organism>
<dbReference type="Pfam" id="PF10990">
    <property type="entry name" value="DUF2809"/>
    <property type="match status" value="1"/>
</dbReference>
<dbReference type="RefSeq" id="WP_212512496.1">
    <property type="nucleotide sequence ID" value="NZ_CAWQDX010000085.1"/>
</dbReference>
<keyword evidence="1" id="KW-0812">Transmembrane</keyword>
<dbReference type="Proteomes" id="UP000675653">
    <property type="component" value="Unassembled WGS sequence"/>
</dbReference>
<comment type="caution">
    <text evidence="2">The sequence shown here is derived from an EMBL/GenBank/DDBJ whole genome shotgun (WGS) entry which is preliminary data.</text>
</comment>
<accession>A0ABS5GKY4</accession>
<feature type="transmembrane region" description="Helical" evidence="1">
    <location>
        <begin position="5"/>
        <end position="23"/>
    </location>
</feature>
<keyword evidence="1" id="KW-1133">Transmembrane helix</keyword>
<evidence type="ECO:0000313" key="2">
    <source>
        <dbReference type="EMBL" id="MBR7627716.1"/>
    </source>
</evidence>
<protein>
    <submittedName>
        <fullName evidence="2">DUF2809 domain-containing protein</fullName>
    </submittedName>
</protein>
<sequence>MKRKFLFIFMGSLIVVFGIGFYAEGAFWRGFLGDVMIVVLLFSFFNMIVIQPAWRGAIAALILSFVVETFQYFHLVDFLGIENKFIRIVIGTHFDWLDILAYTLGFLICLVIGGEYKASIIQEVK</sequence>
<evidence type="ECO:0000313" key="3">
    <source>
        <dbReference type="Proteomes" id="UP000675653"/>
    </source>
</evidence>